<keyword evidence="3" id="KW-1185">Reference proteome</keyword>
<proteinExistence type="predicted"/>
<reference evidence="2" key="2">
    <citation type="submission" date="2019-01" db="UniProtKB">
        <authorList>
            <consortium name="EnsemblPlants"/>
        </authorList>
    </citation>
    <scope>IDENTIFICATION</scope>
    <source>
        <strain evidence="2">cv. Heinz 1706</strain>
    </source>
</reference>
<feature type="region of interest" description="Disordered" evidence="1">
    <location>
        <begin position="53"/>
        <end position="82"/>
    </location>
</feature>
<feature type="region of interest" description="Disordered" evidence="1">
    <location>
        <begin position="1"/>
        <end position="21"/>
    </location>
</feature>
<evidence type="ECO:0000313" key="2">
    <source>
        <dbReference type="EnsemblPlants" id="Solyc03g059040.1.1.1"/>
    </source>
</evidence>
<organism evidence="2">
    <name type="scientific">Solanum lycopersicum</name>
    <name type="common">Tomato</name>
    <name type="synonym">Lycopersicon esculentum</name>
    <dbReference type="NCBI Taxonomy" id="4081"/>
    <lineage>
        <taxon>Eukaryota</taxon>
        <taxon>Viridiplantae</taxon>
        <taxon>Streptophyta</taxon>
        <taxon>Embryophyta</taxon>
        <taxon>Tracheophyta</taxon>
        <taxon>Spermatophyta</taxon>
        <taxon>Magnoliopsida</taxon>
        <taxon>eudicotyledons</taxon>
        <taxon>Gunneridae</taxon>
        <taxon>Pentapetalae</taxon>
        <taxon>asterids</taxon>
        <taxon>lamiids</taxon>
        <taxon>Solanales</taxon>
        <taxon>Solanaceae</taxon>
        <taxon>Solanoideae</taxon>
        <taxon>Solaneae</taxon>
        <taxon>Solanum</taxon>
        <taxon>Solanum subgen. Lycopersicon</taxon>
    </lineage>
</organism>
<dbReference type="Proteomes" id="UP000004994">
    <property type="component" value="Chromosome 3"/>
</dbReference>
<protein>
    <submittedName>
        <fullName evidence="2">Uncharacterized protein</fullName>
    </submittedName>
</protein>
<name>A0A3Q7FKK1_SOLLC</name>
<evidence type="ECO:0000256" key="1">
    <source>
        <dbReference type="SAM" id="MobiDB-lite"/>
    </source>
</evidence>
<sequence length="82" mass="9034">MLGGAEWTWTDEDKEGNGGIIKGGQEELEEIVLVAPEEVTAGAIIVVEEGKEIPEEEEIERGWESISPEKIQKNNKIEGNLD</sequence>
<dbReference type="EnsemblPlants" id="Solyc03g059040.1.1">
    <property type="protein sequence ID" value="Solyc03g059040.1.1.1"/>
    <property type="gene ID" value="Solyc03g059040.1"/>
</dbReference>
<dbReference type="PaxDb" id="4081-Solyc03g059040.1.1"/>
<dbReference type="InParanoid" id="A0A3Q7FKK1"/>
<reference evidence="2" key="1">
    <citation type="journal article" date="2012" name="Nature">
        <title>The tomato genome sequence provides insights into fleshy fruit evolution.</title>
        <authorList>
            <consortium name="Tomato Genome Consortium"/>
        </authorList>
    </citation>
    <scope>NUCLEOTIDE SEQUENCE [LARGE SCALE GENOMIC DNA]</scope>
    <source>
        <strain evidence="2">cv. Heinz 1706</strain>
    </source>
</reference>
<accession>A0A3Q7FKK1</accession>
<evidence type="ECO:0000313" key="3">
    <source>
        <dbReference type="Proteomes" id="UP000004994"/>
    </source>
</evidence>
<dbReference type="AlphaFoldDB" id="A0A3Q7FKK1"/>
<dbReference type="Gramene" id="Solyc03g059040.1.1">
    <property type="protein sequence ID" value="Solyc03g059040.1.1.1"/>
    <property type="gene ID" value="Solyc03g059040.1"/>
</dbReference>